<evidence type="ECO:0000256" key="1">
    <source>
        <dbReference type="SAM" id="SignalP"/>
    </source>
</evidence>
<keyword evidence="5" id="KW-1185">Reference proteome</keyword>
<dbReference type="GO" id="GO:0008340">
    <property type="term" value="P:determination of adult lifespan"/>
    <property type="evidence" value="ECO:0007669"/>
    <property type="project" value="EnsemblMetazoa"/>
</dbReference>
<name>A0AAE9CVS6_CAEBR</name>
<protein>
    <submittedName>
        <fullName evidence="2">Uncharacterized protein</fullName>
    </submittedName>
</protein>
<accession>A0AAE9CVS6</accession>
<keyword evidence="1" id="KW-0732">Signal</keyword>
<feature type="signal peptide" evidence="1">
    <location>
        <begin position="1"/>
        <end position="20"/>
    </location>
</feature>
<dbReference type="GO" id="GO:0061771">
    <property type="term" value="P:response to caloric restriction"/>
    <property type="evidence" value="ECO:0007669"/>
    <property type="project" value="EnsemblMetazoa"/>
</dbReference>
<dbReference type="EMBL" id="CP090896">
    <property type="protein sequence ID" value="ULT83996.1"/>
    <property type="molecule type" value="Genomic_DNA"/>
</dbReference>
<organism evidence="2 4">
    <name type="scientific">Caenorhabditis briggsae</name>
    <dbReference type="NCBI Taxonomy" id="6238"/>
    <lineage>
        <taxon>Eukaryota</taxon>
        <taxon>Metazoa</taxon>
        <taxon>Ecdysozoa</taxon>
        <taxon>Nematoda</taxon>
        <taxon>Chromadorea</taxon>
        <taxon>Rhabditida</taxon>
        <taxon>Rhabditina</taxon>
        <taxon>Rhabditomorpha</taxon>
        <taxon>Rhabditoidea</taxon>
        <taxon>Rhabditidae</taxon>
        <taxon>Peloderinae</taxon>
        <taxon>Caenorhabditis</taxon>
    </lineage>
</organism>
<reference evidence="3 5" key="1">
    <citation type="submission" date="2022-04" db="EMBL/GenBank/DDBJ databases">
        <title>Chromosome-level reference genomes for two strains of Caenorhabditis briggsae: an improved platform for comparative genomics.</title>
        <authorList>
            <person name="Stevens L."/>
            <person name="Andersen E."/>
        </authorList>
    </citation>
    <scope>NUCLEOTIDE SEQUENCE [LARGE SCALE GENOMIC DNA]</scope>
    <source>
        <strain evidence="3">VX34</strain>
        <tissue evidence="3">Whole-organism</tissue>
    </source>
</reference>
<feature type="chain" id="PRO_5044706718" evidence="1">
    <location>
        <begin position="21"/>
        <end position="121"/>
    </location>
</feature>
<dbReference type="GO" id="GO:1901562">
    <property type="term" value="P:response to paraquat"/>
    <property type="evidence" value="ECO:0007669"/>
    <property type="project" value="EnsemblMetazoa"/>
</dbReference>
<dbReference type="AlphaFoldDB" id="A0AAE9CVS6"/>
<evidence type="ECO:0000313" key="3">
    <source>
        <dbReference type="EMBL" id="UMM43236.1"/>
    </source>
</evidence>
<sequence length="121" mass="14062">MYIKAILLVVVLFFVQNSTSTRYLKRADFDDPRMFTSSFGKRSSGALDESEPEVIPNSYRAIRIQRRSFDELDDPRLMSMSFGKRMMLPSLADLHRYTIYDKRGSDIDDPRFFSGAFGKKK</sequence>
<evidence type="ECO:0000313" key="4">
    <source>
        <dbReference type="Proteomes" id="UP000827892"/>
    </source>
</evidence>
<dbReference type="Proteomes" id="UP000829354">
    <property type="component" value="Chromosome X"/>
</dbReference>
<dbReference type="KEGG" id="cbr:CBG_22806"/>
<dbReference type="EMBL" id="CP092625">
    <property type="protein sequence ID" value="UMM43236.1"/>
    <property type="molecule type" value="Genomic_DNA"/>
</dbReference>
<dbReference type="Proteomes" id="UP000827892">
    <property type="component" value="Chromosome X"/>
</dbReference>
<dbReference type="OMA" id="YRAIRIQ"/>
<reference evidence="2 4" key="2">
    <citation type="submission" date="2022-05" db="EMBL/GenBank/DDBJ databases">
        <title>Chromosome-level reference genomes for two strains of Caenorhabditis briggsae: an improved platform for comparative genomics.</title>
        <authorList>
            <person name="Stevens L."/>
            <person name="Andersen E.C."/>
        </authorList>
    </citation>
    <scope>NUCLEOTIDE SEQUENCE [LARGE SCALE GENOMIC DNA]</scope>
    <source>
        <strain evidence="2">QX1410_ONT</strain>
        <tissue evidence="2">Whole-organism</tissue>
    </source>
</reference>
<proteinExistence type="predicted"/>
<evidence type="ECO:0000313" key="5">
    <source>
        <dbReference type="Proteomes" id="UP000829354"/>
    </source>
</evidence>
<gene>
    <name evidence="2" type="ORF">L3Y34_012961</name>
    <name evidence="3" type="ORF">L5515_018811</name>
</gene>
<dbReference type="GO" id="GO:1901046">
    <property type="term" value="P:positive regulation of egg-laying behavior"/>
    <property type="evidence" value="ECO:0007669"/>
    <property type="project" value="EnsemblMetazoa"/>
</dbReference>
<evidence type="ECO:0000313" key="2">
    <source>
        <dbReference type="EMBL" id="ULT83996.1"/>
    </source>
</evidence>